<name>A0AAN9YP05_9PEZI</name>
<feature type="region of interest" description="Disordered" evidence="1">
    <location>
        <begin position="229"/>
        <end position="263"/>
    </location>
</feature>
<organism evidence="2 3">
    <name type="scientific">Diatrype stigma</name>
    <dbReference type="NCBI Taxonomy" id="117547"/>
    <lineage>
        <taxon>Eukaryota</taxon>
        <taxon>Fungi</taxon>
        <taxon>Dikarya</taxon>
        <taxon>Ascomycota</taxon>
        <taxon>Pezizomycotina</taxon>
        <taxon>Sordariomycetes</taxon>
        <taxon>Xylariomycetidae</taxon>
        <taxon>Xylariales</taxon>
        <taxon>Diatrypaceae</taxon>
        <taxon>Diatrype</taxon>
    </lineage>
</organism>
<accession>A0AAN9YP05</accession>
<reference evidence="2 3" key="1">
    <citation type="submission" date="2024-02" db="EMBL/GenBank/DDBJ databases">
        <title>De novo assembly and annotation of 12 fungi associated with fruit tree decline syndrome in Ontario, Canada.</title>
        <authorList>
            <person name="Sulman M."/>
            <person name="Ellouze W."/>
            <person name="Ilyukhin E."/>
        </authorList>
    </citation>
    <scope>NUCLEOTIDE SEQUENCE [LARGE SCALE GENOMIC DNA]</scope>
    <source>
        <strain evidence="2 3">M11/M66-122</strain>
    </source>
</reference>
<feature type="region of interest" description="Disordered" evidence="1">
    <location>
        <begin position="484"/>
        <end position="512"/>
    </location>
</feature>
<evidence type="ECO:0000313" key="2">
    <source>
        <dbReference type="EMBL" id="KAK7749135.1"/>
    </source>
</evidence>
<feature type="compositionally biased region" description="Basic and acidic residues" evidence="1">
    <location>
        <begin position="438"/>
        <end position="457"/>
    </location>
</feature>
<dbReference type="AlphaFoldDB" id="A0AAN9YP05"/>
<sequence>MAVTSSPIGRVDGIQKNPIVDELVGRIPHQLDATIDSLLFSPCFKSTTTHTQLITQHAVLELNAVVSNTSSSLPDDVATDLSRPQQRHSIIEIRQYENASRAPSIQTTPLGPSNEESKYMIQIMPLSTQGWRAGAPVYLTTSTPTTGTATTWPPPLSVAANLYIIPSASSTRISERVEVIRNATRSAKPGTTILAAPVTSRGSPRIRPKIALAASFVMLTAHVFLGRNRRPDPALQPGYTGRGGSKHDVPSKQKRKPRQAGWEDRTLVVHGLDDNESVLASVERNTPVSDAKRQEVYVLLRPYGAIVQMTFLDQDRCVVEWEERDDAIAMMGYRRKPRYRDREIGTVWYGEWETFLREREAEATVRINTAAGGSERQRVRVRVPDDTRRPGSERRQREKAAAILRRAQAALKTIIVQYESAEATDLLDEVEEALDRAFEEDKDREAAAEAKKREQRLQAEASRSAGGRGGGSWVIPFSGGISSTAGEGSSAARVDPFSIPRSSGTDPKGKGKAREMDIDFLLAPQGSTITQAQRLLARAQQALKSDAAVDLLARAQRSLREETRGSRVTKAANLLAEARETLLREGGGHGRGIAIPDAEPVEGEGKGEGEGEGETGERNMPSSRSSSPTGSRKSSSSWSKELEERMERMRLGGRHSSDEDDDEMERRGRTRERMFERYEIALLSS</sequence>
<evidence type="ECO:0000313" key="3">
    <source>
        <dbReference type="Proteomes" id="UP001320420"/>
    </source>
</evidence>
<dbReference type="EMBL" id="JAKJXP020000078">
    <property type="protein sequence ID" value="KAK7749135.1"/>
    <property type="molecule type" value="Genomic_DNA"/>
</dbReference>
<dbReference type="Proteomes" id="UP001320420">
    <property type="component" value="Unassembled WGS sequence"/>
</dbReference>
<comment type="caution">
    <text evidence="2">The sequence shown here is derived from an EMBL/GenBank/DDBJ whole genome shotgun (WGS) entry which is preliminary data.</text>
</comment>
<feature type="region of interest" description="Disordered" evidence="1">
    <location>
        <begin position="583"/>
        <end position="674"/>
    </location>
</feature>
<feature type="compositionally biased region" description="Basic and acidic residues" evidence="1">
    <location>
        <begin position="664"/>
        <end position="674"/>
    </location>
</feature>
<feature type="compositionally biased region" description="Basic and acidic residues" evidence="1">
    <location>
        <begin position="640"/>
        <end position="650"/>
    </location>
</feature>
<protein>
    <submittedName>
        <fullName evidence="2">Uncharacterized protein</fullName>
    </submittedName>
</protein>
<evidence type="ECO:0000256" key="1">
    <source>
        <dbReference type="SAM" id="MobiDB-lite"/>
    </source>
</evidence>
<feature type="region of interest" description="Disordered" evidence="1">
    <location>
        <begin position="438"/>
        <end position="472"/>
    </location>
</feature>
<keyword evidence="3" id="KW-1185">Reference proteome</keyword>
<gene>
    <name evidence="2" type="ORF">SLS62_008422</name>
</gene>
<proteinExistence type="predicted"/>
<feature type="compositionally biased region" description="Low complexity" evidence="1">
    <location>
        <begin position="621"/>
        <end position="639"/>
    </location>
</feature>